<dbReference type="Gene3D" id="3.90.226.30">
    <property type="match status" value="1"/>
</dbReference>
<sequence length="40" mass="4278">MIPVTTLEEAVALAEQKLGRSDYKVIVMPHAANTVPIVTA</sequence>
<gene>
    <name evidence="1" type="ORF">SDC9_198049</name>
</gene>
<protein>
    <submittedName>
        <fullName evidence="1">Uncharacterized protein</fullName>
    </submittedName>
</protein>
<accession>A0A645ITE5</accession>
<dbReference type="AlphaFoldDB" id="A0A645ITE5"/>
<evidence type="ECO:0000313" key="1">
    <source>
        <dbReference type="EMBL" id="MPN50423.1"/>
    </source>
</evidence>
<proteinExistence type="predicted"/>
<reference evidence="1" key="1">
    <citation type="submission" date="2019-08" db="EMBL/GenBank/DDBJ databases">
        <authorList>
            <person name="Kucharzyk K."/>
            <person name="Murdoch R.W."/>
            <person name="Higgins S."/>
            <person name="Loffler F."/>
        </authorList>
    </citation>
    <scope>NUCLEOTIDE SEQUENCE</scope>
</reference>
<organism evidence="1">
    <name type="scientific">bioreactor metagenome</name>
    <dbReference type="NCBI Taxonomy" id="1076179"/>
    <lineage>
        <taxon>unclassified sequences</taxon>
        <taxon>metagenomes</taxon>
        <taxon>ecological metagenomes</taxon>
    </lineage>
</organism>
<comment type="caution">
    <text evidence="1">The sequence shown here is derived from an EMBL/GenBank/DDBJ whole genome shotgun (WGS) entry which is preliminary data.</text>
</comment>
<dbReference type="EMBL" id="VSSQ01114601">
    <property type="protein sequence ID" value="MPN50423.1"/>
    <property type="molecule type" value="Genomic_DNA"/>
</dbReference>
<dbReference type="InterPro" id="IPR043166">
    <property type="entry name" value="LarA-like_C"/>
</dbReference>
<name>A0A645ITE5_9ZZZZ</name>